<dbReference type="Pfam" id="PF02074">
    <property type="entry name" value="Peptidase_M32"/>
    <property type="match status" value="1"/>
</dbReference>
<evidence type="ECO:0000256" key="1">
    <source>
        <dbReference type="SAM" id="MobiDB-lite"/>
    </source>
</evidence>
<organism evidence="2 3">
    <name type="scientific">Devosia chinhatensis</name>
    <dbReference type="NCBI Taxonomy" id="429727"/>
    <lineage>
        <taxon>Bacteria</taxon>
        <taxon>Pseudomonadati</taxon>
        <taxon>Pseudomonadota</taxon>
        <taxon>Alphaproteobacteria</taxon>
        <taxon>Hyphomicrobiales</taxon>
        <taxon>Devosiaceae</taxon>
        <taxon>Devosia</taxon>
    </lineage>
</organism>
<keyword evidence="3" id="KW-1185">Reference proteome</keyword>
<feature type="region of interest" description="Disordered" evidence="1">
    <location>
        <begin position="1"/>
        <end position="24"/>
    </location>
</feature>
<dbReference type="Proteomes" id="UP000033649">
    <property type="component" value="Unassembled WGS sequence"/>
</dbReference>
<feature type="compositionally biased region" description="Basic and acidic residues" evidence="1">
    <location>
        <begin position="1"/>
        <end position="10"/>
    </location>
</feature>
<protein>
    <submittedName>
        <fullName evidence="2">Uncharacterized protein</fullName>
    </submittedName>
</protein>
<dbReference type="AlphaFoldDB" id="A0A0F5FPY5"/>
<dbReference type="PANTHER" id="PTHR34217">
    <property type="entry name" value="METAL-DEPENDENT CARBOXYPEPTIDASE"/>
    <property type="match status" value="1"/>
</dbReference>
<feature type="non-terminal residue" evidence="2">
    <location>
        <position position="1"/>
    </location>
</feature>
<accession>A0A0F5FPY5</accession>
<evidence type="ECO:0000313" key="2">
    <source>
        <dbReference type="EMBL" id="KKB10916.1"/>
    </source>
</evidence>
<dbReference type="InterPro" id="IPR001333">
    <property type="entry name" value="Peptidase_M32_Taq"/>
</dbReference>
<evidence type="ECO:0000313" key="3">
    <source>
        <dbReference type="Proteomes" id="UP000033649"/>
    </source>
</evidence>
<dbReference type="Gene3D" id="1.10.1370.30">
    <property type="match status" value="1"/>
</dbReference>
<dbReference type="GO" id="GO:0004181">
    <property type="term" value="F:metallocarboxypeptidase activity"/>
    <property type="evidence" value="ECO:0007669"/>
    <property type="project" value="InterPro"/>
</dbReference>
<comment type="caution">
    <text evidence="2">The sequence shown here is derived from an EMBL/GenBank/DDBJ whole genome shotgun (WGS) entry which is preliminary data.</text>
</comment>
<dbReference type="EMBL" id="JZEY01000023">
    <property type="protein sequence ID" value="KKB10916.1"/>
    <property type="molecule type" value="Genomic_DNA"/>
</dbReference>
<dbReference type="PROSITE" id="PS52034">
    <property type="entry name" value="PEPTIDASE_M32"/>
    <property type="match status" value="1"/>
</dbReference>
<sequence length="100" mass="10865">DANDVPRADRPASGPTVAYTPSNTLGGKIAAQLDTAMRKDIRKGGTQKGKGEFADIKQWRGDRVWKQASGYATPDLINRATGEPLNADHFKAHLRTRYGA</sequence>
<proteinExistence type="predicted"/>
<dbReference type="PATRIC" id="fig|429727.3.peg.23"/>
<dbReference type="GO" id="GO:0006508">
    <property type="term" value="P:proteolysis"/>
    <property type="evidence" value="ECO:0007669"/>
    <property type="project" value="InterPro"/>
</dbReference>
<name>A0A0F5FPY5_9HYPH</name>
<dbReference type="PANTHER" id="PTHR34217:SF1">
    <property type="entry name" value="CARBOXYPEPTIDASE 1"/>
    <property type="match status" value="1"/>
</dbReference>
<dbReference type="SUPFAM" id="SSF55486">
    <property type="entry name" value="Metalloproteases ('zincins'), catalytic domain"/>
    <property type="match status" value="1"/>
</dbReference>
<gene>
    <name evidence="2" type="ORF">VE26_00105</name>
</gene>
<reference evidence="2 3" key="1">
    <citation type="submission" date="2015-03" db="EMBL/GenBank/DDBJ databases">
        <authorList>
            <person name="Hassan Y."/>
            <person name="Lepp D."/>
            <person name="Li X.-Z."/>
            <person name="Zhou T."/>
        </authorList>
    </citation>
    <scope>NUCLEOTIDE SEQUENCE [LARGE SCALE GENOMIC DNA]</scope>
    <source>
        <strain evidence="2 3">IPL18</strain>
    </source>
</reference>